<name>K5VMM1_PHACS</name>
<proteinExistence type="predicted"/>
<sequence>MAPYHTFMDFNEPELPGIVVPQPVYTAPGQFTQLHTIRFYEGGRPGMRLSNALNRVFQNLARGNDVPQLSEQAKKITIRINWPGYQSWSQVVHAFDHSYETRPITIAKLAHEIAKNVRLLKSDMRGVACSSADWSLDQINVEELVLVELRHVSTGSWQPVLCLDRH</sequence>
<dbReference type="KEGG" id="pco:PHACADRAFT_31187"/>
<dbReference type="RefSeq" id="XP_007398544.1">
    <property type="nucleotide sequence ID" value="XM_007398482.1"/>
</dbReference>
<dbReference type="Proteomes" id="UP000008370">
    <property type="component" value="Unassembled WGS sequence"/>
</dbReference>
<evidence type="ECO:0000313" key="1">
    <source>
        <dbReference type="EMBL" id="EKM52713.1"/>
    </source>
</evidence>
<dbReference type="STRING" id="650164.K5VMM1"/>
<evidence type="ECO:0000313" key="2">
    <source>
        <dbReference type="Proteomes" id="UP000008370"/>
    </source>
</evidence>
<dbReference type="GeneID" id="18919664"/>
<protein>
    <submittedName>
        <fullName evidence="1">Uncharacterized protein</fullName>
    </submittedName>
</protein>
<gene>
    <name evidence="1" type="ORF">PHACADRAFT_31187</name>
</gene>
<accession>K5VMM1</accession>
<dbReference type="InParanoid" id="K5VMM1"/>
<keyword evidence="2" id="KW-1185">Reference proteome</keyword>
<dbReference type="OrthoDB" id="2799313at2759"/>
<reference evidence="1 2" key="1">
    <citation type="journal article" date="2012" name="BMC Genomics">
        <title>Comparative genomics of the white-rot fungi, Phanerochaete carnosa and P. chrysosporium, to elucidate the genetic basis of the distinct wood types they colonize.</title>
        <authorList>
            <person name="Suzuki H."/>
            <person name="MacDonald J."/>
            <person name="Syed K."/>
            <person name="Salamov A."/>
            <person name="Hori C."/>
            <person name="Aerts A."/>
            <person name="Henrissat B."/>
            <person name="Wiebenga A."/>
            <person name="vanKuyk P.A."/>
            <person name="Barry K."/>
            <person name="Lindquist E."/>
            <person name="LaButti K."/>
            <person name="Lapidus A."/>
            <person name="Lucas S."/>
            <person name="Coutinho P."/>
            <person name="Gong Y."/>
            <person name="Samejima M."/>
            <person name="Mahadevan R."/>
            <person name="Abou-Zaid M."/>
            <person name="de Vries R.P."/>
            <person name="Igarashi K."/>
            <person name="Yadav J.S."/>
            <person name="Grigoriev I.V."/>
            <person name="Master E.R."/>
        </authorList>
    </citation>
    <scope>NUCLEOTIDE SEQUENCE [LARGE SCALE GENOMIC DNA]</scope>
    <source>
        <strain evidence="1 2">HHB-10118-sp</strain>
    </source>
</reference>
<dbReference type="HOGENOM" id="CLU_094687_1_0_1"/>
<organism evidence="1 2">
    <name type="scientific">Phanerochaete carnosa (strain HHB-10118-sp)</name>
    <name type="common">White-rot fungus</name>
    <name type="synonym">Peniophora carnosa</name>
    <dbReference type="NCBI Taxonomy" id="650164"/>
    <lineage>
        <taxon>Eukaryota</taxon>
        <taxon>Fungi</taxon>
        <taxon>Dikarya</taxon>
        <taxon>Basidiomycota</taxon>
        <taxon>Agaricomycotina</taxon>
        <taxon>Agaricomycetes</taxon>
        <taxon>Polyporales</taxon>
        <taxon>Phanerochaetaceae</taxon>
        <taxon>Phanerochaete</taxon>
    </lineage>
</organism>
<dbReference type="EMBL" id="JH930475">
    <property type="protein sequence ID" value="EKM52713.1"/>
    <property type="molecule type" value="Genomic_DNA"/>
</dbReference>
<dbReference type="AlphaFoldDB" id="K5VMM1"/>